<accession>A0A2K9NQJ7</accession>
<dbReference type="Pfam" id="PF13645">
    <property type="entry name" value="YkuD_2"/>
    <property type="match status" value="1"/>
</dbReference>
<gene>
    <name evidence="1" type="ORF">C0V70_06530</name>
</gene>
<organism evidence="1 2">
    <name type="scientific">Bacteriovorax stolpii</name>
    <name type="common">Bdellovibrio stolpii</name>
    <dbReference type="NCBI Taxonomy" id="960"/>
    <lineage>
        <taxon>Bacteria</taxon>
        <taxon>Pseudomonadati</taxon>
        <taxon>Bdellovibrionota</taxon>
        <taxon>Bacteriovoracia</taxon>
        <taxon>Bacteriovoracales</taxon>
        <taxon>Bacteriovoracaceae</taxon>
        <taxon>Bacteriovorax</taxon>
    </lineage>
</organism>
<evidence type="ECO:0000313" key="2">
    <source>
        <dbReference type="Proteomes" id="UP000235584"/>
    </source>
</evidence>
<dbReference type="InterPro" id="IPR032676">
    <property type="entry name" value="YkuD_2"/>
</dbReference>
<evidence type="ECO:0000313" key="1">
    <source>
        <dbReference type="EMBL" id="AUN97772.1"/>
    </source>
</evidence>
<keyword evidence="2" id="KW-1185">Reference proteome</keyword>
<proteinExistence type="predicted"/>
<protein>
    <submittedName>
        <fullName evidence="1">Uncharacterized protein</fullName>
    </submittedName>
</protein>
<dbReference type="PANTHER" id="PTHR38477">
    <property type="entry name" value="HYPOTHETICAL EXPORTED PROTEIN"/>
    <property type="match status" value="1"/>
</dbReference>
<dbReference type="RefSeq" id="WP_102243065.1">
    <property type="nucleotide sequence ID" value="NZ_CP025704.1"/>
</dbReference>
<dbReference type="KEGG" id="bsto:C0V70_06530"/>
<sequence length="238" mass="26070">MKPFNLKASFIALSFLLSAAAFASGSKRPDIGEEGTDGSGTVVTYPVVIPPDNPVTDEEAQEIEEKYSHLDPDKLVPSPLLEKAVAFYDANLAIIKNQRYMVVIDFKQHSGKKRFYLIDMESGEVEPYLTAHGKNSDPDYDGYATKFSNTNGSLMSSLGFYLTAETYYGEHGYSLRLDGLSSTNSNARKRAIVIHGASYVNSFLPKMGRSYGCPALDENFSTQVIDMIKGGTLIFADG</sequence>
<name>A0A2K9NQJ7_BACTC</name>
<reference evidence="1 2" key="1">
    <citation type="submission" date="2018-01" db="EMBL/GenBank/DDBJ databases">
        <title>Complete genome sequence of Bacteriovorax stolpii DSM12778.</title>
        <authorList>
            <person name="Tang B."/>
            <person name="Chang J."/>
        </authorList>
    </citation>
    <scope>NUCLEOTIDE SEQUENCE [LARGE SCALE GENOMIC DNA]</scope>
    <source>
        <strain evidence="1 2">DSM 12778</strain>
    </source>
</reference>
<dbReference type="AlphaFoldDB" id="A0A2K9NQJ7"/>
<dbReference type="PANTHER" id="PTHR38477:SF1">
    <property type="entry name" value="MUREIN L,D-TRANSPEPTIDASE CATALYTIC DOMAIN FAMILY PROTEIN"/>
    <property type="match status" value="1"/>
</dbReference>
<dbReference type="EMBL" id="CP025704">
    <property type="protein sequence ID" value="AUN97772.1"/>
    <property type="molecule type" value="Genomic_DNA"/>
</dbReference>
<dbReference type="Proteomes" id="UP000235584">
    <property type="component" value="Chromosome"/>
</dbReference>